<name>A0A919NZS5_9CELL</name>
<keyword evidence="4" id="KW-1185">Reference proteome</keyword>
<dbReference type="Proteomes" id="UP000632740">
    <property type="component" value="Unassembled WGS sequence"/>
</dbReference>
<feature type="region of interest" description="Disordered" evidence="1">
    <location>
        <begin position="1"/>
        <end position="25"/>
    </location>
</feature>
<feature type="transmembrane region" description="Helical" evidence="2">
    <location>
        <begin position="32"/>
        <end position="52"/>
    </location>
</feature>
<organism evidence="3 4">
    <name type="scientific">Cellulomonas chitinilytica</name>
    <dbReference type="NCBI Taxonomy" id="398759"/>
    <lineage>
        <taxon>Bacteria</taxon>
        <taxon>Bacillati</taxon>
        <taxon>Actinomycetota</taxon>
        <taxon>Actinomycetes</taxon>
        <taxon>Micrococcales</taxon>
        <taxon>Cellulomonadaceae</taxon>
        <taxon>Cellulomonas</taxon>
    </lineage>
</organism>
<keyword evidence="2" id="KW-0472">Membrane</keyword>
<dbReference type="RefSeq" id="WP_203748782.1">
    <property type="nucleotide sequence ID" value="NZ_BONK01000002.1"/>
</dbReference>
<dbReference type="AlphaFoldDB" id="A0A919NZS5"/>
<evidence type="ECO:0000313" key="4">
    <source>
        <dbReference type="Proteomes" id="UP000632740"/>
    </source>
</evidence>
<comment type="caution">
    <text evidence="3">The sequence shown here is derived from an EMBL/GenBank/DDBJ whole genome shotgun (WGS) entry which is preliminary data.</text>
</comment>
<sequence length="202" mass="22040">MTAASNDADAAALGEPVPAPDPVSSRRSRRGLVRALVVVGVLAALVVGDWFWRNVEMSHLLADVRASEVPMEGFNARASSASKTLDQKGNATTDDDRAEFRKTVNDAADFNGASLIAATGALEDEWFAPWHVAQRRARDRYLDHARVWTTALHEYGAEPEHWGDSHAEISGTFQYAERTMRAALGPVPLFGNAQKVDDIFAH</sequence>
<feature type="compositionally biased region" description="Low complexity" evidence="1">
    <location>
        <begin position="1"/>
        <end position="12"/>
    </location>
</feature>
<accession>A0A919NZS5</accession>
<gene>
    <name evidence="3" type="ORF">Cch01nite_07590</name>
</gene>
<proteinExistence type="predicted"/>
<keyword evidence="2" id="KW-0812">Transmembrane</keyword>
<protein>
    <submittedName>
        <fullName evidence="3">Uncharacterized protein</fullName>
    </submittedName>
</protein>
<dbReference type="EMBL" id="BONK01000002">
    <property type="protein sequence ID" value="GIG20035.1"/>
    <property type="molecule type" value="Genomic_DNA"/>
</dbReference>
<reference evidence="3" key="1">
    <citation type="submission" date="2021-01" db="EMBL/GenBank/DDBJ databases">
        <title>Whole genome shotgun sequence of Cellulomonas chitinilytica NBRC 110799.</title>
        <authorList>
            <person name="Komaki H."/>
            <person name="Tamura T."/>
        </authorList>
    </citation>
    <scope>NUCLEOTIDE SEQUENCE</scope>
    <source>
        <strain evidence="3">NBRC 110799</strain>
    </source>
</reference>
<evidence type="ECO:0000256" key="1">
    <source>
        <dbReference type="SAM" id="MobiDB-lite"/>
    </source>
</evidence>
<keyword evidence="2" id="KW-1133">Transmembrane helix</keyword>
<evidence type="ECO:0000313" key="3">
    <source>
        <dbReference type="EMBL" id="GIG20035.1"/>
    </source>
</evidence>
<evidence type="ECO:0000256" key="2">
    <source>
        <dbReference type="SAM" id="Phobius"/>
    </source>
</evidence>